<proteinExistence type="predicted"/>
<gene>
    <name evidence="1" type="ORF">CVT24_012362</name>
</gene>
<dbReference type="SUPFAM" id="SSF53098">
    <property type="entry name" value="Ribonuclease H-like"/>
    <property type="match status" value="1"/>
</dbReference>
<dbReference type="OrthoDB" id="3034450at2759"/>
<dbReference type="Gene3D" id="3.30.420.10">
    <property type="entry name" value="Ribonuclease H-like superfamily/Ribonuclease H"/>
    <property type="match status" value="1"/>
</dbReference>
<accession>A0A409YYW4</accession>
<dbReference type="InterPro" id="IPR012337">
    <property type="entry name" value="RNaseH-like_sf"/>
</dbReference>
<protein>
    <submittedName>
        <fullName evidence="1">Uncharacterized protein</fullName>
    </submittedName>
</protein>
<name>A0A409YYW4_9AGAR</name>
<evidence type="ECO:0000313" key="1">
    <source>
        <dbReference type="EMBL" id="PPR08148.1"/>
    </source>
</evidence>
<reference evidence="1 2" key="1">
    <citation type="journal article" date="2018" name="Evol. Lett.">
        <title>Horizontal gene cluster transfer increased hallucinogenic mushroom diversity.</title>
        <authorList>
            <person name="Reynolds H.T."/>
            <person name="Vijayakumar V."/>
            <person name="Gluck-Thaler E."/>
            <person name="Korotkin H.B."/>
            <person name="Matheny P.B."/>
            <person name="Slot J.C."/>
        </authorList>
    </citation>
    <scope>NUCLEOTIDE SEQUENCE [LARGE SCALE GENOMIC DNA]</scope>
    <source>
        <strain evidence="1 2">2629</strain>
    </source>
</reference>
<dbReference type="EMBL" id="NHTK01000130">
    <property type="protein sequence ID" value="PPR08148.1"/>
    <property type="molecule type" value="Genomic_DNA"/>
</dbReference>
<dbReference type="InParanoid" id="A0A409YYW4"/>
<dbReference type="STRING" id="181874.A0A409YYW4"/>
<dbReference type="AlphaFoldDB" id="A0A409YYW4"/>
<sequence>MTASVPPSWHHQATVAAVYYRNGAEFHHSRSVAGKALAPDAKLFAIRCAISYASLQEGCTHIAVFTDSLAMARQAVQPEVGQGQVHALAICRLLTEWFAKDNNHSVSFVHVPSH</sequence>
<organism evidence="1 2">
    <name type="scientific">Panaeolus cyanescens</name>
    <dbReference type="NCBI Taxonomy" id="181874"/>
    <lineage>
        <taxon>Eukaryota</taxon>
        <taxon>Fungi</taxon>
        <taxon>Dikarya</taxon>
        <taxon>Basidiomycota</taxon>
        <taxon>Agaricomycotina</taxon>
        <taxon>Agaricomycetes</taxon>
        <taxon>Agaricomycetidae</taxon>
        <taxon>Agaricales</taxon>
        <taxon>Agaricineae</taxon>
        <taxon>Galeropsidaceae</taxon>
        <taxon>Panaeolus</taxon>
    </lineage>
</organism>
<keyword evidence="2" id="KW-1185">Reference proteome</keyword>
<dbReference type="InterPro" id="IPR036397">
    <property type="entry name" value="RNaseH_sf"/>
</dbReference>
<evidence type="ECO:0000313" key="2">
    <source>
        <dbReference type="Proteomes" id="UP000284842"/>
    </source>
</evidence>
<dbReference type="Proteomes" id="UP000284842">
    <property type="component" value="Unassembled WGS sequence"/>
</dbReference>
<dbReference type="GO" id="GO:0003676">
    <property type="term" value="F:nucleic acid binding"/>
    <property type="evidence" value="ECO:0007669"/>
    <property type="project" value="InterPro"/>
</dbReference>
<comment type="caution">
    <text evidence="1">The sequence shown here is derived from an EMBL/GenBank/DDBJ whole genome shotgun (WGS) entry which is preliminary data.</text>
</comment>